<evidence type="ECO:0000313" key="4">
    <source>
        <dbReference type="Proteomes" id="UP000245802"/>
    </source>
</evidence>
<dbReference type="Proteomes" id="UP000245802">
    <property type="component" value="Chromosome"/>
</dbReference>
<keyword evidence="2" id="KW-0812">Transmembrane</keyword>
<evidence type="ECO:0008006" key="5">
    <source>
        <dbReference type="Google" id="ProtNLM"/>
    </source>
</evidence>
<dbReference type="OrthoDB" id="269409at2"/>
<keyword evidence="2" id="KW-0472">Membrane</keyword>
<reference evidence="3 4" key="1">
    <citation type="submission" date="2018-01" db="EMBL/GenBank/DDBJ databases">
        <title>G. obscuriglobus.</title>
        <authorList>
            <person name="Franke J."/>
            <person name="Blomberg W."/>
            <person name="Selmecki A."/>
        </authorList>
    </citation>
    <scope>NUCLEOTIDE SEQUENCE [LARGE SCALE GENOMIC DNA]</scope>
    <source>
        <strain evidence="3 4">DSM 5831</strain>
    </source>
</reference>
<dbReference type="KEGG" id="gog:C1280_00895"/>
<organism evidence="3 4">
    <name type="scientific">Gemmata obscuriglobus</name>
    <dbReference type="NCBI Taxonomy" id="114"/>
    <lineage>
        <taxon>Bacteria</taxon>
        <taxon>Pseudomonadati</taxon>
        <taxon>Planctomycetota</taxon>
        <taxon>Planctomycetia</taxon>
        <taxon>Gemmatales</taxon>
        <taxon>Gemmataceae</taxon>
        <taxon>Gemmata</taxon>
    </lineage>
</organism>
<dbReference type="Pfam" id="PF07676">
    <property type="entry name" value="PD40"/>
    <property type="match status" value="1"/>
</dbReference>
<evidence type="ECO:0000256" key="2">
    <source>
        <dbReference type="SAM" id="Phobius"/>
    </source>
</evidence>
<dbReference type="SUPFAM" id="SSF82171">
    <property type="entry name" value="DPP6 N-terminal domain-like"/>
    <property type="match status" value="1"/>
</dbReference>
<feature type="transmembrane region" description="Helical" evidence="2">
    <location>
        <begin position="12"/>
        <end position="32"/>
    </location>
</feature>
<dbReference type="InterPro" id="IPR011042">
    <property type="entry name" value="6-blade_b-propeller_TolB-like"/>
</dbReference>
<name>A0A2Z3GNC4_9BACT</name>
<evidence type="ECO:0000256" key="1">
    <source>
        <dbReference type="SAM" id="MobiDB-lite"/>
    </source>
</evidence>
<gene>
    <name evidence="3" type="ORF">C1280_00895</name>
</gene>
<keyword evidence="2" id="KW-1133">Transmembrane helix</keyword>
<dbReference type="AlphaFoldDB" id="A0A2Z3GNC4"/>
<accession>A0A2Z3GNC4</accession>
<evidence type="ECO:0000313" key="3">
    <source>
        <dbReference type="EMBL" id="AWM35719.1"/>
    </source>
</evidence>
<feature type="region of interest" description="Disordered" evidence="1">
    <location>
        <begin position="354"/>
        <end position="403"/>
    </location>
</feature>
<dbReference type="InterPro" id="IPR011659">
    <property type="entry name" value="WD40"/>
</dbReference>
<dbReference type="RefSeq" id="WP_010037193.1">
    <property type="nucleotide sequence ID" value="NZ_CP025958.1"/>
</dbReference>
<sequence>MVAGLSRRRTRLLVGVSVAAVAGLVAVGFYLATRGVAEAPDLRRFVRAKPPVPVVFTSRTDPSSFAAAAPEAEGFRYPGTIPWASAEGRLRRLDPNGRVYELTWGRPLPDGGTLIDVMSPTVSPDGRRVLFAGRRAAPDPGRWRIYEVELNGDNLRQLTGGPDDPGCVSNPPMRFAADGGVLPEDERRRLDYDDIDPADRGDGGLLFASSRLPDLGRGHARRATQIWHRPPGDAAPHPITANRNNDRWPFPTSEGAILFSLWSRNQEAVTADERDIQPVSPGRAFATAATDVWVGARTYTDTAQFGYAVKIPHPVWRPRPTFNNRVVFMTDSPTAGRYRIAQADWGYLRNAPSALPAGERMPRQSGGAFEFGPDRGPDGRPLSAATPSPCPPDGVLFSGAAHDPDRAPLPGSYGLYLVSHAWESGDGGAGELLFDDPGYVDAEPVAAYPRVTRTHFPELAPADTSNMPAFLSLPGRRYSGPLGLVQNNAILLEVNTPFPGQTTDTGKRSVSVPPTGIKQIAFYASHRDRFDDPHLPRVPGRWEKLFTTEVQWGDFKTWVPADPSAPTVLAGLGADGKVFRWSSGVTDSEGRSASFYALAGDHYSGTKAGKYHFCYGCHVGHTYIDIDIGERLK</sequence>
<keyword evidence="4" id="KW-1185">Reference proteome</keyword>
<dbReference type="Gene3D" id="2.120.10.30">
    <property type="entry name" value="TolB, C-terminal domain"/>
    <property type="match status" value="1"/>
</dbReference>
<protein>
    <recommendedName>
        <fullName evidence="5">Hydrazine synthase alpha subunit middle domain-containing protein</fullName>
    </recommendedName>
</protein>
<proteinExistence type="predicted"/>
<dbReference type="EMBL" id="CP025958">
    <property type="protein sequence ID" value="AWM35719.1"/>
    <property type="molecule type" value="Genomic_DNA"/>
</dbReference>